<comment type="caution">
    <text evidence="1">The sequence shown here is derived from an EMBL/GenBank/DDBJ whole genome shotgun (WGS) entry which is preliminary data.</text>
</comment>
<reference evidence="1 2" key="1">
    <citation type="journal article" date="2016" name="Nat. Commun.">
        <title>Thousands of microbial genomes shed light on interconnected biogeochemical processes in an aquifer system.</title>
        <authorList>
            <person name="Anantharaman K."/>
            <person name="Brown C.T."/>
            <person name="Hug L.A."/>
            <person name="Sharon I."/>
            <person name="Castelle C.J."/>
            <person name="Probst A.J."/>
            <person name="Thomas B.C."/>
            <person name="Singh A."/>
            <person name="Wilkins M.J."/>
            <person name="Karaoz U."/>
            <person name="Brodie E.L."/>
            <person name="Williams K.H."/>
            <person name="Hubbard S.S."/>
            <person name="Banfield J.F."/>
        </authorList>
    </citation>
    <scope>NUCLEOTIDE SEQUENCE [LARGE SCALE GENOMIC DNA]</scope>
</reference>
<gene>
    <name evidence="1" type="ORF">A2995_01845</name>
</gene>
<sequence>MEKIEKLKETPLFEKLKSKFGKICGLAVLMIISSSAFPGEANAQKETGDTIKTKFFFDQNDINEESKKHVFIDQDTLPIKELYLIGEKSLFNRRDRFAESIDSALAKGEIDTTNKNLNIMKVNFLDAGYYFAGAIYLPTINTIFLNENSSSGTSEKKSEEEEEYAFLVSKTNISHEFFHYFYDNCLNQEGYLGPPVAEILSTAIINTYKRFGSLNKSRLIGGNIDEYLSGVDIQNEKEILSFCQKLTSKIDIISLKRTSDDLITEEDVIKELKRLKFGEFLDEYLARVYNGVLGNTSSKVKKIFEDSNIPIGERLSDENLNEIYYNPTKEEIELLKSMKWNNKPLI</sequence>
<proteinExistence type="predicted"/>
<name>A0A1F6X1T9_9BACT</name>
<dbReference type="AlphaFoldDB" id="A0A1F6X1T9"/>
<organism evidence="1 2">
    <name type="scientific">Candidatus Nomurabacteria bacterium RIFCSPLOWO2_01_FULL_33_24</name>
    <dbReference type="NCBI Taxonomy" id="1801765"/>
    <lineage>
        <taxon>Bacteria</taxon>
        <taxon>Candidatus Nomuraibacteriota</taxon>
    </lineage>
</organism>
<dbReference type="Proteomes" id="UP000185809">
    <property type="component" value="Unassembled WGS sequence"/>
</dbReference>
<accession>A0A1F6X1T9</accession>
<evidence type="ECO:0000313" key="1">
    <source>
        <dbReference type="EMBL" id="OGI88069.1"/>
    </source>
</evidence>
<evidence type="ECO:0000313" key="2">
    <source>
        <dbReference type="Proteomes" id="UP000185809"/>
    </source>
</evidence>
<dbReference type="EMBL" id="MFUP01000006">
    <property type="protein sequence ID" value="OGI88069.1"/>
    <property type="molecule type" value="Genomic_DNA"/>
</dbReference>
<protein>
    <submittedName>
        <fullName evidence="1">Uncharacterized protein</fullName>
    </submittedName>
</protein>